<sequence>MGSLKIELIMKKFAIILVAALVPYFSIAQSNFDKYEDMNDVSSIVVTSKMFKLLSKIDLESNDPEIKDYANLVKNIKNIKVFVTEKNEIGQKMKADVQKYLSNTSLDELMRFKSDGKNVKFYSKPGKNDNFVTELFMFMEGMENDGGPNTVVMTITGDIDLRQVSKIADHLNVPGGEELKKVNKKN</sequence>
<evidence type="ECO:0000313" key="1">
    <source>
        <dbReference type="EMBL" id="GAA0728220.1"/>
    </source>
</evidence>
<keyword evidence="2" id="KW-1185">Reference proteome</keyword>
<comment type="caution">
    <text evidence="1">The sequence shown here is derived from an EMBL/GenBank/DDBJ whole genome shotgun (WGS) entry which is preliminary data.</text>
</comment>
<dbReference type="InterPro" id="IPR025348">
    <property type="entry name" value="DUF4252"/>
</dbReference>
<dbReference type="EMBL" id="BAAAGE010000003">
    <property type="protein sequence ID" value="GAA0728220.1"/>
    <property type="molecule type" value="Genomic_DNA"/>
</dbReference>
<evidence type="ECO:0008006" key="3">
    <source>
        <dbReference type="Google" id="ProtNLM"/>
    </source>
</evidence>
<proteinExistence type="predicted"/>
<name>A0ABP3UEW6_9FLAO</name>
<organism evidence="1 2">
    <name type="scientific">Aquimarina litoralis</name>
    <dbReference type="NCBI Taxonomy" id="584605"/>
    <lineage>
        <taxon>Bacteria</taxon>
        <taxon>Pseudomonadati</taxon>
        <taxon>Bacteroidota</taxon>
        <taxon>Flavobacteriia</taxon>
        <taxon>Flavobacteriales</taxon>
        <taxon>Flavobacteriaceae</taxon>
        <taxon>Aquimarina</taxon>
    </lineage>
</organism>
<gene>
    <name evidence="1" type="ORF">GCM10009430_37160</name>
</gene>
<dbReference type="Proteomes" id="UP001501758">
    <property type="component" value="Unassembled WGS sequence"/>
</dbReference>
<accession>A0ABP3UEW6</accession>
<dbReference type="Pfam" id="PF14060">
    <property type="entry name" value="DUF4252"/>
    <property type="match status" value="1"/>
</dbReference>
<evidence type="ECO:0000313" key="2">
    <source>
        <dbReference type="Proteomes" id="UP001501758"/>
    </source>
</evidence>
<reference evidence="2" key="1">
    <citation type="journal article" date="2019" name="Int. J. Syst. Evol. Microbiol.">
        <title>The Global Catalogue of Microorganisms (GCM) 10K type strain sequencing project: providing services to taxonomists for standard genome sequencing and annotation.</title>
        <authorList>
            <consortium name="The Broad Institute Genomics Platform"/>
            <consortium name="The Broad Institute Genome Sequencing Center for Infectious Disease"/>
            <person name="Wu L."/>
            <person name="Ma J."/>
        </authorList>
    </citation>
    <scope>NUCLEOTIDE SEQUENCE [LARGE SCALE GENOMIC DNA]</scope>
    <source>
        <strain evidence="2">JCM 15974</strain>
    </source>
</reference>
<protein>
    <recommendedName>
        <fullName evidence="3">DUF4252 domain-containing protein</fullName>
    </recommendedName>
</protein>